<evidence type="ECO:0000313" key="2">
    <source>
        <dbReference type="Proteomes" id="UP000295748"/>
    </source>
</evidence>
<evidence type="ECO:0000313" key="1">
    <source>
        <dbReference type="EMBL" id="QBR88316.1"/>
    </source>
</evidence>
<reference evidence="1 2" key="1">
    <citation type="submission" date="2019-03" db="EMBL/GenBank/DDBJ databases">
        <authorList>
            <person name="Dong K."/>
        </authorList>
    </citation>
    <scope>NUCLEOTIDE SEQUENCE [LARGE SCALE GENOMIC DNA]</scope>
    <source>
        <strain evidence="2">dk512</strain>
    </source>
</reference>
<dbReference type="InterPro" id="IPR021408">
    <property type="entry name" value="DUF3046"/>
</dbReference>
<name>A0ABX5SQ95_9MICO</name>
<organism evidence="1 2">
    <name type="scientific">Microbacterium wangchenii</name>
    <dbReference type="NCBI Taxonomy" id="2541726"/>
    <lineage>
        <taxon>Bacteria</taxon>
        <taxon>Bacillati</taxon>
        <taxon>Actinomycetota</taxon>
        <taxon>Actinomycetes</taxon>
        <taxon>Micrococcales</taxon>
        <taxon>Microbacteriaceae</taxon>
        <taxon>Microbacterium</taxon>
    </lineage>
</organism>
<dbReference type="EMBL" id="CP038266">
    <property type="protein sequence ID" value="QBR88316.1"/>
    <property type="molecule type" value="Genomic_DNA"/>
</dbReference>
<proteinExistence type="predicted"/>
<dbReference type="RefSeq" id="WP_135064949.1">
    <property type="nucleotide sequence ID" value="NZ_CP038266.1"/>
</dbReference>
<dbReference type="Proteomes" id="UP000295748">
    <property type="component" value="Chromosome"/>
</dbReference>
<sequence>MRRSEFDRAVSDEFGARGSSLVSDLVLSALGGRTPHDALADGVPPRDVWLALCEETDVPPSRRYGAGRLEPKRR</sequence>
<gene>
    <name evidence="1" type="ORF">E4K62_06170</name>
</gene>
<dbReference type="Pfam" id="PF11248">
    <property type="entry name" value="DUF3046"/>
    <property type="match status" value="1"/>
</dbReference>
<protein>
    <submittedName>
        <fullName evidence="1">DUF3046 domain-containing protein</fullName>
    </submittedName>
</protein>
<keyword evidence="2" id="KW-1185">Reference proteome</keyword>
<accession>A0ABX5SQ95</accession>